<organism evidence="1 2">
    <name type="scientific">Tagetes erecta</name>
    <name type="common">African marigold</name>
    <dbReference type="NCBI Taxonomy" id="13708"/>
    <lineage>
        <taxon>Eukaryota</taxon>
        <taxon>Viridiplantae</taxon>
        <taxon>Streptophyta</taxon>
        <taxon>Embryophyta</taxon>
        <taxon>Tracheophyta</taxon>
        <taxon>Spermatophyta</taxon>
        <taxon>Magnoliopsida</taxon>
        <taxon>eudicotyledons</taxon>
        <taxon>Gunneridae</taxon>
        <taxon>Pentapetalae</taxon>
        <taxon>asterids</taxon>
        <taxon>campanulids</taxon>
        <taxon>Asterales</taxon>
        <taxon>Asteraceae</taxon>
        <taxon>Asteroideae</taxon>
        <taxon>Heliantheae alliance</taxon>
        <taxon>Tageteae</taxon>
        <taxon>Tagetes</taxon>
    </lineage>
</organism>
<keyword evidence="2" id="KW-1185">Reference proteome</keyword>
<gene>
    <name evidence="1" type="ORF">QVD17_08310</name>
</gene>
<comment type="caution">
    <text evidence="1">The sequence shown here is derived from an EMBL/GenBank/DDBJ whole genome shotgun (WGS) entry which is preliminary data.</text>
</comment>
<evidence type="ECO:0000313" key="2">
    <source>
        <dbReference type="Proteomes" id="UP001229421"/>
    </source>
</evidence>
<sequence length="220" mass="25092">MFSFGVLIESKAKIFCVDFHDGFLHCYARVIKSKMDVLLFSYLGVLVGVNMGLSKSWKRVVVSWIRSKVMYLDGKKRIYPKGQELLKIIFPELFNLEKTKTCKVSGRLYVGSGVNRLRWGWNLESMNSLVEEQLWLCSLVAIGVTLVSMDASWNWGGEFFSVGSVRSSIKYAMFDKGYFMFSWSKLVPLKVNFFAWCAGLNRIVSKDLIVKKRGASGIIM</sequence>
<reference evidence="1" key="1">
    <citation type="journal article" date="2023" name="bioRxiv">
        <title>Improved chromosome-level genome assembly for marigold (Tagetes erecta).</title>
        <authorList>
            <person name="Jiang F."/>
            <person name="Yuan L."/>
            <person name="Wang S."/>
            <person name="Wang H."/>
            <person name="Xu D."/>
            <person name="Wang A."/>
            <person name="Fan W."/>
        </authorList>
    </citation>
    <scope>NUCLEOTIDE SEQUENCE</scope>
    <source>
        <strain evidence="1">WSJ</strain>
        <tissue evidence="1">Leaf</tissue>
    </source>
</reference>
<accession>A0AAD8L4D4</accession>
<dbReference type="EMBL" id="JAUHHV010000002">
    <property type="protein sequence ID" value="KAK1431727.1"/>
    <property type="molecule type" value="Genomic_DNA"/>
</dbReference>
<proteinExistence type="predicted"/>
<evidence type="ECO:0008006" key="3">
    <source>
        <dbReference type="Google" id="ProtNLM"/>
    </source>
</evidence>
<dbReference type="Proteomes" id="UP001229421">
    <property type="component" value="Unassembled WGS sequence"/>
</dbReference>
<evidence type="ECO:0000313" key="1">
    <source>
        <dbReference type="EMBL" id="KAK1431727.1"/>
    </source>
</evidence>
<name>A0AAD8L4D4_TARER</name>
<dbReference type="AlphaFoldDB" id="A0AAD8L4D4"/>
<protein>
    <recommendedName>
        <fullName evidence="3">Reverse transcriptase zinc-binding domain-containing protein</fullName>
    </recommendedName>
</protein>